<keyword evidence="3" id="KW-0418">Kinase</keyword>
<dbReference type="InterPro" id="IPR042095">
    <property type="entry name" value="SUMF_sf"/>
</dbReference>
<evidence type="ECO:0000256" key="6">
    <source>
        <dbReference type="SAM" id="Phobius"/>
    </source>
</evidence>
<keyword evidence="2 5" id="KW-0547">Nucleotide-binding</keyword>
<keyword evidence="1" id="KW-0808">Transferase</keyword>
<sequence>MTYLKQPFTIPGYRLIGRLGVGGMATVYLASQESLSRLVAIKVLASDHSGDELVRRFENEARTIARLDHPHIVQIHDVGRTSTGQIYYTMPYLSNGDLSTRNLRDDPERVLAVMRALVEALGCAHDHGIVHRDVKPENVLFDKLDRPMLADFGIALTGSKQQRVTREGATIGSSGYMSPEQARGQPIDGRSDFYSLGVVCYELLTGEMPFQGADALAVALAHIEKPVPRLPVTRRVWQPLIDKALAKHPDSRFQSAEEMLAALDIVSRRMRAISPSGLGRRWKALVERIVAIPRRRRALALAGVMAAVLVALLALSPHVAQRTALHAEGGTNASATNAAAGSEGPVASARAQHLQQADDLMSINRLVVPTGASAADEYLAVLEAEPQQEDARKGIARIFDRLGAQAGKAIADDHAADATTALNQAADFAARAGAAAGEAHAAFTKTVHDAVEQRRARSRDPLDASALRALKPLLPALARIDAAQAKALEAAFEQATARVREGAAIRDDGGPEMVVMPATRGSAPSIAMSVNEITRGAYAAFAKATGRTAARCRSSQNLIALVASRGIDWRHPGFDQGDDHPVVCVSFADAVAYARWLGERTGARYRLPSSNEWLAAARAAGSGKACRAANIEARRGCDDGFEHTAPVGRFGTSAPGLHDIAGNVSEWVDVCANRGRGGEDCGEHRFRGLSWRDDDEESNLDRIDSAPGDIGYANVGIRLVRELPAADGTP</sequence>
<organism evidence="8 9">
    <name type="scientific">Dokdonella fugitiva</name>
    <dbReference type="NCBI Taxonomy" id="328517"/>
    <lineage>
        <taxon>Bacteria</taxon>
        <taxon>Pseudomonadati</taxon>
        <taxon>Pseudomonadota</taxon>
        <taxon>Gammaproteobacteria</taxon>
        <taxon>Lysobacterales</taxon>
        <taxon>Rhodanobacteraceae</taxon>
        <taxon>Dokdonella</taxon>
    </lineage>
</organism>
<dbReference type="InterPro" id="IPR005532">
    <property type="entry name" value="SUMF_dom"/>
</dbReference>
<keyword evidence="4 5" id="KW-0067">ATP-binding</keyword>
<dbReference type="InterPro" id="IPR008271">
    <property type="entry name" value="Ser/Thr_kinase_AS"/>
</dbReference>
<comment type="caution">
    <text evidence="8">The sequence shown here is derived from an EMBL/GenBank/DDBJ whole genome shotgun (WGS) entry which is preliminary data.</text>
</comment>
<dbReference type="Gene3D" id="3.90.1580.10">
    <property type="entry name" value="paralog of FGE (formylglycine-generating enzyme)"/>
    <property type="match status" value="1"/>
</dbReference>
<evidence type="ECO:0000256" key="2">
    <source>
        <dbReference type="ARBA" id="ARBA00022741"/>
    </source>
</evidence>
<dbReference type="GO" id="GO:0004674">
    <property type="term" value="F:protein serine/threonine kinase activity"/>
    <property type="evidence" value="ECO:0007669"/>
    <property type="project" value="TreeGrafter"/>
</dbReference>
<dbReference type="PROSITE" id="PS50011">
    <property type="entry name" value="PROTEIN_KINASE_DOM"/>
    <property type="match status" value="1"/>
</dbReference>
<keyword evidence="9" id="KW-1185">Reference proteome</keyword>
<evidence type="ECO:0000313" key="8">
    <source>
        <dbReference type="EMBL" id="MBA8886992.1"/>
    </source>
</evidence>
<dbReference type="GO" id="GO:0005524">
    <property type="term" value="F:ATP binding"/>
    <property type="evidence" value="ECO:0007669"/>
    <property type="project" value="UniProtKB-UniRule"/>
</dbReference>
<dbReference type="PANTHER" id="PTHR43289:SF6">
    <property type="entry name" value="SERINE_THREONINE-PROTEIN KINASE NEKL-3"/>
    <property type="match status" value="1"/>
</dbReference>
<dbReference type="Pfam" id="PF00069">
    <property type="entry name" value="Pkinase"/>
    <property type="match status" value="1"/>
</dbReference>
<dbReference type="PROSITE" id="PS00107">
    <property type="entry name" value="PROTEIN_KINASE_ATP"/>
    <property type="match status" value="1"/>
</dbReference>
<accession>A0A839EZ12</accession>
<keyword evidence="6" id="KW-1133">Transmembrane helix</keyword>
<keyword evidence="6" id="KW-0812">Transmembrane</keyword>
<dbReference type="PROSITE" id="PS00108">
    <property type="entry name" value="PROTEIN_KINASE_ST"/>
    <property type="match status" value="1"/>
</dbReference>
<evidence type="ECO:0000256" key="4">
    <source>
        <dbReference type="ARBA" id="ARBA00022840"/>
    </source>
</evidence>
<feature type="domain" description="Protein kinase" evidence="7">
    <location>
        <begin position="13"/>
        <end position="266"/>
    </location>
</feature>
<dbReference type="RefSeq" id="WP_182530019.1">
    <property type="nucleotide sequence ID" value="NZ_JACGXL010000001.1"/>
</dbReference>
<evidence type="ECO:0000256" key="5">
    <source>
        <dbReference type="PROSITE-ProRule" id="PRU10141"/>
    </source>
</evidence>
<evidence type="ECO:0000313" key="9">
    <source>
        <dbReference type="Proteomes" id="UP000550401"/>
    </source>
</evidence>
<dbReference type="Proteomes" id="UP000550401">
    <property type="component" value="Unassembled WGS sequence"/>
</dbReference>
<dbReference type="AlphaFoldDB" id="A0A839EZ12"/>
<reference evidence="8 9" key="1">
    <citation type="submission" date="2020-07" db="EMBL/GenBank/DDBJ databases">
        <title>Genomic Encyclopedia of Type Strains, Phase IV (KMG-V): Genome sequencing to study the core and pangenomes of soil and plant-associated prokaryotes.</title>
        <authorList>
            <person name="Whitman W."/>
        </authorList>
    </citation>
    <scope>NUCLEOTIDE SEQUENCE [LARGE SCALE GENOMIC DNA]</scope>
    <source>
        <strain evidence="8 9">RH2WT43</strain>
    </source>
</reference>
<evidence type="ECO:0000259" key="7">
    <source>
        <dbReference type="PROSITE" id="PS50011"/>
    </source>
</evidence>
<gene>
    <name evidence="8" type="ORF">FHW12_001183</name>
</gene>
<evidence type="ECO:0000256" key="3">
    <source>
        <dbReference type="ARBA" id="ARBA00022777"/>
    </source>
</evidence>
<dbReference type="Pfam" id="PF03781">
    <property type="entry name" value="FGE-sulfatase"/>
    <property type="match status" value="1"/>
</dbReference>
<dbReference type="SUPFAM" id="SSF56436">
    <property type="entry name" value="C-type lectin-like"/>
    <property type="match status" value="1"/>
</dbReference>
<dbReference type="InterPro" id="IPR016187">
    <property type="entry name" value="CTDL_fold"/>
</dbReference>
<dbReference type="Gene3D" id="3.30.200.20">
    <property type="entry name" value="Phosphorylase Kinase, domain 1"/>
    <property type="match status" value="1"/>
</dbReference>
<dbReference type="Gene3D" id="1.10.510.10">
    <property type="entry name" value="Transferase(Phosphotransferase) domain 1"/>
    <property type="match status" value="1"/>
</dbReference>
<dbReference type="InterPro" id="IPR017441">
    <property type="entry name" value="Protein_kinase_ATP_BS"/>
</dbReference>
<dbReference type="PANTHER" id="PTHR43289">
    <property type="entry name" value="MITOGEN-ACTIVATED PROTEIN KINASE KINASE KINASE 20-RELATED"/>
    <property type="match status" value="1"/>
</dbReference>
<dbReference type="SUPFAM" id="SSF56112">
    <property type="entry name" value="Protein kinase-like (PK-like)"/>
    <property type="match status" value="1"/>
</dbReference>
<feature type="binding site" evidence="5">
    <location>
        <position position="42"/>
    </location>
    <ligand>
        <name>ATP</name>
        <dbReference type="ChEBI" id="CHEBI:30616"/>
    </ligand>
</feature>
<dbReference type="CDD" id="cd14014">
    <property type="entry name" value="STKc_PknB_like"/>
    <property type="match status" value="1"/>
</dbReference>
<proteinExistence type="predicted"/>
<protein>
    <submittedName>
        <fullName evidence="8">Formylglycine-generating enzyme required for sulfatase activity</fullName>
    </submittedName>
</protein>
<evidence type="ECO:0000256" key="1">
    <source>
        <dbReference type="ARBA" id="ARBA00022679"/>
    </source>
</evidence>
<dbReference type="EMBL" id="JACGXL010000001">
    <property type="protein sequence ID" value="MBA8886992.1"/>
    <property type="molecule type" value="Genomic_DNA"/>
</dbReference>
<dbReference type="InterPro" id="IPR011009">
    <property type="entry name" value="Kinase-like_dom_sf"/>
</dbReference>
<dbReference type="InterPro" id="IPR000719">
    <property type="entry name" value="Prot_kinase_dom"/>
</dbReference>
<feature type="transmembrane region" description="Helical" evidence="6">
    <location>
        <begin position="298"/>
        <end position="316"/>
    </location>
</feature>
<keyword evidence="6" id="KW-0472">Membrane</keyword>
<dbReference type="SMART" id="SM00220">
    <property type="entry name" value="S_TKc"/>
    <property type="match status" value="1"/>
</dbReference>
<name>A0A839EZ12_9GAMM</name>